<dbReference type="GeneID" id="301137178"/>
<dbReference type="EMBL" id="LILB01000005">
    <property type="protein sequence ID" value="KOO49443.1"/>
    <property type="molecule type" value="Genomic_DNA"/>
</dbReference>
<dbReference type="RefSeq" id="WP_053417605.1">
    <property type="nucleotide sequence ID" value="NZ_LILB01000005.1"/>
</dbReference>
<dbReference type="AlphaFoldDB" id="A0A0M0LFJ0"/>
<dbReference type="STRING" id="263475.AMD00_13835"/>
<organism evidence="2 3">
    <name type="scientific">Viridibacillus arvi</name>
    <dbReference type="NCBI Taxonomy" id="263475"/>
    <lineage>
        <taxon>Bacteria</taxon>
        <taxon>Bacillati</taxon>
        <taxon>Bacillota</taxon>
        <taxon>Bacilli</taxon>
        <taxon>Bacillales</taxon>
        <taxon>Caryophanaceae</taxon>
        <taxon>Viridibacillus</taxon>
    </lineage>
</organism>
<dbReference type="Gene3D" id="2.40.50.40">
    <property type="match status" value="1"/>
</dbReference>
<dbReference type="InterPro" id="IPR007492">
    <property type="entry name" value="LytTR_DNA-bd_dom"/>
</dbReference>
<keyword evidence="3" id="KW-1185">Reference proteome</keyword>
<name>A0A0M0LFJ0_9BACL</name>
<proteinExistence type="predicted"/>
<dbReference type="Proteomes" id="UP000036867">
    <property type="component" value="Unassembled WGS sequence"/>
</dbReference>
<reference evidence="3" key="1">
    <citation type="submission" date="2015-08" db="EMBL/GenBank/DDBJ databases">
        <title>Fjat-10028 dsm 16317.</title>
        <authorList>
            <person name="Liu B."/>
            <person name="Wang J."/>
            <person name="Zhu Y."/>
            <person name="Liu G."/>
            <person name="Chen Q."/>
            <person name="Chen Z."/>
            <person name="Lan J."/>
            <person name="Che J."/>
            <person name="Ge C."/>
            <person name="Shi H."/>
            <person name="Pan Z."/>
            <person name="Liu X."/>
        </authorList>
    </citation>
    <scope>NUCLEOTIDE SEQUENCE [LARGE SCALE GENOMIC DNA]</scope>
    <source>
        <strain evidence="3">DSM 16317</strain>
    </source>
</reference>
<comment type="caution">
    <text evidence="2">The sequence shown here is derived from an EMBL/GenBank/DDBJ whole genome shotgun (WGS) entry which is preliminary data.</text>
</comment>
<evidence type="ECO:0000313" key="2">
    <source>
        <dbReference type="EMBL" id="KOO49443.1"/>
    </source>
</evidence>
<dbReference type="InterPro" id="IPR046947">
    <property type="entry name" value="LytR-like"/>
</dbReference>
<dbReference type="Gene3D" id="2.20.25.10">
    <property type="match status" value="1"/>
</dbReference>
<protein>
    <submittedName>
        <fullName evidence="2">Histidine kinase</fullName>
    </submittedName>
</protein>
<keyword evidence="2" id="KW-0808">Transferase</keyword>
<gene>
    <name evidence="2" type="ORF">AMD00_13835</name>
</gene>
<dbReference type="GO" id="GO:0000156">
    <property type="term" value="F:phosphorelay response regulator activity"/>
    <property type="evidence" value="ECO:0007669"/>
    <property type="project" value="InterPro"/>
</dbReference>
<evidence type="ECO:0000313" key="3">
    <source>
        <dbReference type="Proteomes" id="UP000036867"/>
    </source>
</evidence>
<dbReference type="GO" id="GO:0003677">
    <property type="term" value="F:DNA binding"/>
    <property type="evidence" value="ECO:0007669"/>
    <property type="project" value="InterPro"/>
</dbReference>
<sequence>MVEDKVGFAKGLVDQYKNLLADWVPQEATLAIAIGDSYIYYVAGDYDVHLNNGQGIKKGSIAERVIQERRKIEAVVEEEILGTPYYCIGYPIDLQGQHAALLVILPPNYHLAVKEPFRFITGKQHDEWAPIAIEKVSHFESLNKKSWFYAKSEQYKTNLTLKELHRRLPDCFLRIHRSYIVNIHSIQKITRDFSSNLMIVLKDNTELPVSSTYINDVKRALEF</sequence>
<keyword evidence="2" id="KW-0418">Kinase</keyword>
<dbReference type="PANTHER" id="PTHR37299">
    <property type="entry name" value="TRANSCRIPTIONAL REGULATOR-RELATED"/>
    <property type="match status" value="1"/>
</dbReference>
<dbReference type="OrthoDB" id="9802383at2"/>
<dbReference type="PROSITE" id="PS50930">
    <property type="entry name" value="HTH_LYTTR"/>
    <property type="match status" value="1"/>
</dbReference>
<feature type="domain" description="HTH LytTR-type" evidence="1">
    <location>
        <begin position="149"/>
        <end position="223"/>
    </location>
</feature>
<dbReference type="GO" id="GO:0016301">
    <property type="term" value="F:kinase activity"/>
    <property type="evidence" value="ECO:0007669"/>
    <property type="project" value="UniProtKB-KW"/>
</dbReference>
<evidence type="ECO:0000259" key="1">
    <source>
        <dbReference type="PROSITE" id="PS50930"/>
    </source>
</evidence>
<dbReference type="PANTHER" id="PTHR37299:SF1">
    <property type="entry name" value="STAGE 0 SPORULATION PROTEIN A HOMOLOG"/>
    <property type="match status" value="1"/>
</dbReference>
<dbReference type="SMART" id="SM00850">
    <property type="entry name" value="LytTR"/>
    <property type="match status" value="1"/>
</dbReference>
<accession>A0A0M0LFJ0</accession>
<dbReference type="Pfam" id="PF04397">
    <property type="entry name" value="LytTR"/>
    <property type="match status" value="1"/>
</dbReference>